<evidence type="ECO:0008006" key="3">
    <source>
        <dbReference type="Google" id="ProtNLM"/>
    </source>
</evidence>
<dbReference type="EMBL" id="VNHN01000001">
    <property type="protein sequence ID" value="TYP17236.1"/>
    <property type="molecule type" value="Genomic_DNA"/>
</dbReference>
<organism evidence="1 2">
    <name type="scientific">Xenorhabdus doucetiae</name>
    <dbReference type="NCBI Taxonomy" id="351671"/>
    <lineage>
        <taxon>Bacteria</taxon>
        <taxon>Pseudomonadati</taxon>
        <taxon>Pseudomonadota</taxon>
        <taxon>Gammaproteobacteria</taxon>
        <taxon>Enterobacterales</taxon>
        <taxon>Morganellaceae</taxon>
        <taxon>Xenorhabdus</taxon>
    </lineage>
</organism>
<gene>
    <name evidence="1" type="ORF">LY16_00119</name>
</gene>
<dbReference type="Gene3D" id="3.30.160.390">
    <property type="entry name" value="Integrase, DNA-binding domain"/>
    <property type="match status" value="1"/>
</dbReference>
<reference evidence="1 2" key="1">
    <citation type="submission" date="2019-07" db="EMBL/GenBank/DDBJ databases">
        <title>Genomic Encyclopedia of Type Strains, Phase I: the one thousand microbial genomes (KMG-I) project.</title>
        <authorList>
            <person name="Kyrpides N."/>
        </authorList>
    </citation>
    <scope>NUCLEOTIDE SEQUENCE [LARGE SCALE GENOMIC DNA]</scope>
    <source>
        <strain evidence="1 2">DSM 17909</strain>
    </source>
</reference>
<name>A0ABY3NX69_9GAMM</name>
<keyword evidence="2" id="KW-1185">Reference proteome</keyword>
<sequence length="39" mass="4449">MKLTARQVETVKPQDKDFKLSDGGGLYLLVSSRIRFYTS</sequence>
<protein>
    <recommendedName>
        <fullName evidence="3">Integrase</fullName>
    </recommendedName>
</protein>
<evidence type="ECO:0000313" key="1">
    <source>
        <dbReference type="EMBL" id="TYP17236.1"/>
    </source>
</evidence>
<evidence type="ECO:0000313" key="2">
    <source>
        <dbReference type="Proteomes" id="UP000324170"/>
    </source>
</evidence>
<comment type="caution">
    <text evidence="1">The sequence shown here is derived from an EMBL/GenBank/DDBJ whole genome shotgun (WGS) entry which is preliminary data.</text>
</comment>
<proteinExistence type="predicted"/>
<dbReference type="InterPro" id="IPR038488">
    <property type="entry name" value="Integrase_DNA-bd_sf"/>
</dbReference>
<accession>A0ABY3NX69</accession>
<dbReference type="Proteomes" id="UP000324170">
    <property type="component" value="Unassembled WGS sequence"/>
</dbReference>